<dbReference type="AlphaFoldDB" id="A0AB94IXQ3"/>
<dbReference type="Pfam" id="PF05954">
    <property type="entry name" value="Phage_GPD"/>
    <property type="match status" value="1"/>
</dbReference>
<evidence type="ECO:0000313" key="2">
    <source>
        <dbReference type="Proteomes" id="UP000008957"/>
    </source>
</evidence>
<reference evidence="1 2" key="2">
    <citation type="submission" date="2010-03" db="EMBL/GenBank/DDBJ databases">
        <authorList>
            <person name="Pajon A."/>
        </authorList>
    </citation>
    <scope>NUCLEOTIDE SEQUENCE [LARGE SCALE GENOMIC DNA]</scope>
    <source>
        <strain evidence="1 2">SGP1</strain>
    </source>
</reference>
<organism evidence="1 2">
    <name type="scientific">Fretibacterium fastidiosum</name>
    <dbReference type="NCBI Taxonomy" id="651822"/>
    <lineage>
        <taxon>Bacteria</taxon>
        <taxon>Thermotogati</taxon>
        <taxon>Synergistota</taxon>
        <taxon>Synergistia</taxon>
        <taxon>Synergistales</taxon>
        <taxon>Aminobacteriaceae</taxon>
        <taxon>Fretibacterium</taxon>
    </lineage>
</organism>
<reference evidence="2" key="1">
    <citation type="submission" date="2010-03" db="EMBL/GenBank/DDBJ databases">
        <title>The genome sequence of Synergistetes sp. SGP1.</title>
        <authorList>
            <consortium name="metaHIT consortium -- http://www.metahit.eu/"/>
            <person name="Pajon A."/>
            <person name="Turner K."/>
            <person name="Parkhill J."/>
            <person name="Wade W."/>
            <person name="Vartoukian S."/>
        </authorList>
    </citation>
    <scope>NUCLEOTIDE SEQUENCE [LARGE SCALE GENOMIC DNA]</scope>
    <source>
        <strain evidence="2">SGP1</strain>
    </source>
</reference>
<protein>
    <submittedName>
        <fullName evidence="1">Phage protein D</fullName>
    </submittedName>
</protein>
<accession>A0AB94IXQ3</accession>
<dbReference type="RefSeq" id="WP_015556713.1">
    <property type="nucleotide sequence ID" value="NC_021038.1"/>
</dbReference>
<dbReference type="Proteomes" id="UP000008957">
    <property type="component" value="Chromosome"/>
</dbReference>
<sequence>MVERYTPTARIEIDGEDRTRPIWEHLESLTYSDAEQGEADSLEISVANDPPFTMPPKGAKVRLWMGYKEESQRLMGTFEVDEASVELKPAVMRIRARSASFSKGKDKQKEDIEWEGITLAELAEKIAARHGYKAKVSMDIRYDAIAQTQESDLHFLQRLAEEANGSFAIRDNTILIFPPNLNSRPKTTLVYTESCTGSFTLADRGKYGSVEAKWWDAAEAEEKSIEVERDEGEAVYTIKKRFRNASEAKVAAENKAELLRRGTIQGSLTVPGDASIVAGAEITLEGFKPDELNGAYLGTNVQQTISKSGWTTRVTLERLPD</sequence>
<evidence type="ECO:0000313" key="1">
    <source>
        <dbReference type="EMBL" id="CBL28566.1"/>
    </source>
</evidence>
<dbReference type="SUPFAM" id="SSF69279">
    <property type="entry name" value="Phage tail proteins"/>
    <property type="match status" value="1"/>
</dbReference>
<proteinExistence type="predicted"/>
<keyword evidence="2" id="KW-1185">Reference proteome</keyword>
<dbReference type="EMBL" id="FP929056">
    <property type="protein sequence ID" value="CBL28566.1"/>
    <property type="molecule type" value="Genomic_DNA"/>
</dbReference>
<gene>
    <name evidence="1" type="ORF">SY1_15750</name>
</gene>
<dbReference type="KEGG" id="sbr:SY1_15750"/>
<name>A0AB94IXQ3_9BACT</name>